<name>A0A8J6NS52_9BACT</name>
<keyword evidence="1" id="KW-0812">Transmembrane</keyword>
<keyword evidence="1" id="KW-0472">Membrane</keyword>
<protein>
    <submittedName>
        <fullName evidence="2">Uncharacterized protein</fullName>
    </submittedName>
</protein>
<dbReference type="Gene3D" id="2.30.30.380">
    <property type="entry name" value="Zn-finger domain of Sec23/24"/>
    <property type="match status" value="1"/>
</dbReference>
<keyword evidence="1" id="KW-1133">Transmembrane helix</keyword>
<comment type="caution">
    <text evidence="2">The sequence shown here is derived from an EMBL/GenBank/DDBJ whole genome shotgun (WGS) entry which is preliminary data.</text>
</comment>
<proteinExistence type="predicted"/>
<evidence type="ECO:0000256" key="1">
    <source>
        <dbReference type="SAM" id="Phobius"/>
    </source>
</evidence>
<dbReference type="AlphaFoldDB" id="A0A8J6NS52"/>
<gene>
    <name evidence="2" type="ORF">H8E23_08110</name>
</gene>
<evidence type="ECO:0000313" key="3">
    <source>
        <dbReference type="Proteomes" id="UP000603434"/>
    </source>
</evidence>
<dbReference type="Proteomes" id="UP000603434">
    <property type="component" value="Unassembled WGS sequence"/>
</dbReference>
<accession>A0A8J6NS52</accession>
<feature type="transmembrane region" description="Helical" evidence="1">
    <location>
        <begin position="52"/>
        <end position="70"/>
    </location>
</feature>
<sequence length="230" mass="25740">MQIIECPECAVKNRINAHSDGLKPICGRCGATLLQKNHKQTNSSSENTKFNAFLPSILIVLIIAVGYGIIATPKLIRKDFSLLIAVEAEKTETLQKQHENEIAAKKASLEKELAAIDAQNLHRNARKNYKMLLEARRSFDKRFALSPREKAQLRMRNLSSDSTKSFHDAIRSVAQEASPVGADISVHESSEGIALHKLTNDPFLDIYSTTKHFKIDADNFDEIEIKSTRI</sequence>
<reference evidence="2 3" key="1">
    <citation type="submission" date="2020-08" db="EMBL/GenBank/DDBJ databases">
        <title>Bridging the membrane lipid divide: bacteria of the FCB group superphylum have the potential to synthesize archaeal ether lipids.</title>
        <authorList>
            <person name="Villanueva L."/>
            <person name="Von Meijenfeldt F.A.B."/>
            <person name="Westbye A.B."/>
            <person name="Yadav S."/>
            <person name="Hopmans E.C."/>
            <person name="Dutilh B.E."/>
            <person name="Sinninghe Damste J.S."/>
        </authorList>
    </citation>
    <scope>NUCLEOTIDE SEQUENCE [LARGE SCALE GENOMIC DNA]</scope>
    <source>
        <strain evidence="2">NIOZ-UU30</strain>
    </source>
</reference>
<evidence type="ECO:0000313" key="2">
    <source>
        <dbReference type="EMBL" id="MBC8361345.1"/>
    </source>
</evidence>
<organism evidence="2 3">
    <name type="scientific">Candidatus Desulfatibia profunda</name>
    <dbReference type="NCBI Taxonomy" id="2841695"/>
    <lineage>
        <taxon>Bacteria</taxon>
        <taxon>Pseudomonadati</taxon>
        <taxon>Thermodesulfobacteriota</taxon>
        <taxon>Desulfobacteria</taxon>
        <taxon>Desulfobacterales</taxon>
        <taxon>Desulfobacterales incertae sedis</taxon>
        <taxon>Candidatus Desulfatibia</taxon>
    </lineage>
</organism>
<dbReference type="EMBL" id="JACNJH010000130">
    <property type="protein sequence ID" value="MBC8361345.1"/>
    <property type="molecule type" value="Genomic_DNA"/>
</dbReference>